<accession>A0A0J6WII8</accession>
<evidence type="ECO:0000313" key="1">
    <source>
        <dbReference type="EMBL" id="KMO82409.1"/>
    </source>
</evidence>
<dbReference type="Proteomes" id="UP000036513">
    <property type="component" value="Unassembled WGS sequence"/>
</dbReference>
<dbReference type="STRING" id="37916.MCHLDSM_01032"/>
<proteinExistence type="predicted"/>
<organism evidence="1 2">
    <name type="scientific">Mycolicibacterium chlorophenolicum</name>
    <dbReference type="NCBI Taxonomy" id="37916"/>
    <lineage>
        <taxon>Bacteria</taxon>
        <taxon>Bacillati</taxon>
        <taxon>Actinomycetota</taxon>
        <taxon>Actinomycetes</taxon>
        <taxon>Mycobacteriales</taxon>
        <taxon>Mycobacteriaceae</taxon>
        <taxon>Mycolicibacterium</taxon>
    </lineage>
</organism>
<name>A0A0J6WII8_9MYCO</name>
<dbReference type="RefSeq" id="WP_048469031.1">
    <property type="nucleotide sequence ID" value="NZ_JYNL01000009.1"/>
</dbReference>
<keyword evidence="2" id="KW-1185">Reference proteome</keyword>
<evidence type="ECO:0000313" key="2">
    <source>
        <dbReference type="Proteomes" id="UP000036513"/>
    </source>
</evidence>
<dbReference type="AlphaFoldDB" id="A0A0J6WII8"/>
<reference evidence="1 2" key="1">
    <citation type="journal article" date="2015" name="Genome Biol. Evol.">
        <title>Characterization of Three Mycobacterium spp. with Potential Use in Bioremediation by Genome Sequencing and Comparative Genomics.</title>
        <authorList>
            <person name="Das S."/>
            <person name="Pettersson B.M."/>
            <person name="Behra P.R."/>
            <person name="Ramesh M."/>
            <person name="Dasgupta S."/>
            <person name="Bhattacharya A."/>
            <person name="Kirsebom L.A."/>
        </authorList>
    </citation>
    <scope>NUCLEOTIDE SEQUENCE [LARGE SCALE GENOMIC DNA]</scope>
    <source>
        <strain evidence="1 2">DSM 43826</strain>
    </source>
</reference>
<protein>
    <submittedName>
        <fullName evidence="1">Uncharacterized protein</fullName>
    </submittedName>
</protein>
<dbReference type="PATRIC" id="fig|37916.4.peg.902"/>
<comment type="caution">
    <text evidence="1">The sequence shown here is derived from an EMBL/GenBank/DDBJ whole genome shotgun (WGS) entry which is preliminary data.</text>
</comment>
<gene>
    <name evidence="1" type="ORF">MCHLDSM_01032</name>
</gene>
<sequence length="139" mass="15092">MIYEASTNQGESLILVGYVHSFPRHPEPGTVVDALVEGYEVSPTDYAPERLYALVSVDWATKVTSIDADTGRSSTSYLRGFGTPDGVTWYLSPAMFDAATGRFHLNNGRLARGHRDARLPSDLVGLGAPDVVPIHDFPV</sequence>
<dbReference type="EMBL" id="JYNL01000009">
    <property type="protein sequence ID" value="KMO82409.1"/>
    <property type="molecule type" value="Genomic_DNA"/>
</dbReference>